<feature type="domain" description="MaoC-like" evidence="2">
    <location>
        <begin position="17"/>
        <end position="116"/>
    </location>
</feature>
<dbReference type="InterPro" id="IPR039375">
    <property type="entry name" value="NodN-like"/>
</dbReference>
<dbReference type="Proteomes" id="UP000460221">
    <property type="component" value="Unassembled WGS sequence"/>
</dbReference>
<dbReference type="InterPro" id="IPR002539">
    <property type="entry name" value="MaoC-like_dom"/>
</dbReference>
<protein>
    <submittedName>
        <fullName evidence="3">Dehydratase</fullName>
    </submittedName>
</protein>
<dbReference type="Pfam" id="PF01575">
    <property type="entry name" value="MaoC_dehydratas"/>
    <property type="match status" value="1"/>
</dbReference>
<dbReference type="AlphaFoldDB" id="A0A7K1FV63"/>
<comment type="similarity">
    <text evidence="1">Belongs to the enoyl-CoA hydratase/isomerase family.</text>
</comment>
<dbReference type="EMBL" id="WLYK01000017">
    <property type="protein sequence ID" value="MTD17249.1"/>
    <property type="molecule type" value="Genomic_DNA"/>
</dbReference>
<dbReference type="CDD" id="cd03450">
    <property type="entry name" value="NodN"/>
    <property type="match status" value="1"/>
</dbReference>
<evidence type="ECO:0000313" key="3">
    <source>
        <dbReference type="EMBL" id="MTD17249.1"/>
    </source>
</evidence>
<evidence type="ECO:0000259" key="2">
    <source>
        <dbReference type="Pfam" id="PF01575"/>
    </source>
</evidence>
<evidence type="ECO:0000313" key="4">
    <source>
        <dbReference type="Proteomes" id="UP000460221"/>
    </source>
</evidence>
<dbReference type="PANTHER" id="PTHR42993">
    <property type="entry name" value="MAOC-LIKE DEHYDRATASE DOMAIN-CONTAINING PROTEIN"/>
    <property type="match status" value="1"/>
</dbReference>
<keyword evidence="4" id="KW-1185">Reference proteome</keyword>
<dbReference type="InterPro" id="IPR029069">
    <property type="entry name" value="HotDog_dom_sf"/>
</dbReference>
<dbReference type="PANTHER" id="PTHR42993:SF1">
    <property type="entry name" value="MAOC-LIKE DEHYDRATASE DOMAIN-CONTAINING PROTEIN"/>
    <property type="match status" value="1"/>
</dbReference>
<accession>A0A7K1FV63</accession>
<sequence>MRSTVPVFDSVTDLADAVGVVIGTSDWIEVGQDRINGFADVTDDHQWIHVDPDRAAGGPFGGTIAHGYLTLALAAPVMEQVLHIGDLGSAVNYGLGKVRFPSPVPSGSRVRGTLSLLAADPVAGGYQATFELVIAVENADRPACVAEVLVRLYPTERRAA</sequence>
<dbReference type="SUPFAM" id="SSF54637">
    <property type="entry name" value="Thioesterase/thiol ester dehydrase-isomerase"/>
    <property type="match status" value="1"/>
</dbReference>
<reference evidence="3 4" key="1">
    <citation type="submission" date="2019-11" db="EMBL/GenBank/DDBJ databases">
        <authorList>
            <person name="Jiang L.-Q."/>
        </authorList>
    </citation>
    <scope>NUCLEOTIDE SEQUENCE [LARGE SCALE GENOMIC DNA]</scope>
    <source>
        <strain evidence="3 4">YIM 132087</strain>
    </source>
</reference>
<dbReference type="Gene3D" id="3.10.129.10">
    <property type="entry name" value="Hotdog Thioesterase"/>
    <property type="match status" value="1"/>
</dbReference>
<organism evidence="3 4">
    <name type="scientific">Nakamurella alba</name>
    <dbReference type="NCBI Taxonomy" id="2665158"/>
    <lineage>
        <taxon>Bacteria</taxon>
        <taxon>Bacillati</taxon>
        <taxon>Actinomycetota</taxon>
        <taxon>Actinomycetes</taxon>
        <taxon>Nakamurellales</taxon>
        <taxon>Nakamurellaceae</taxon>
        <taxon>Nakamurella</taxon>
    </lineage>
</organism>
<name>A0A7K1FV63_9ACTN</name>
<comment type="caution">
    <text evidence="3">The sequence shown here is derived from an EMBL/GenBank/DDBJ whole genome shotgun (WGS) entry which is preliminary data.</text>
</comment>
<proteinExistence type="inferred from homology"/>
<gene>
    <name evidence="3" type="ORF">GIS00_25285</name>
</gene>
<evidence type="ECO:0000256" key="1">
    <source>
        <dbReference type="ARBA" id="ARBA00005254"/>
    </source>
</evidence>